<feature type="compositionally biased region" description="Polar residues" evidence="1">
    <location>
        <begin position="273"/>
        <end position="283"/>
    </location>
</feature>
<evidence type="ECO:0000256" key="1">
    <source>
        <dbReference type="SAM" id="MobiDB-lite"/>
    </source>
</evidence>
<keyword evidence="2" id="KW-0472">Membrane</keyword>
<evidence type="ECO:0000256" key="2">
    <source>
        <dbReference type="SAM" id="Phobius"/>
    </source>
</evidence>
<name>A0A1C3NVK8_9ACTN</name>
<evidence type="ECO:0008006" key="5">
    <source>
        <dbReference type="Google" id="ProtNLM"/>
    </source>
</evidence>
<dbReference type="Pfam" id="PF10935">
    <property type="entry name" value="DUF2637"/>
    <property type="match status" value="1"/>
</dbReference>
<feature type="region of interest" description="Disordered" evidence="1">
    <location>
        <begin position="318"/>
        <end position="371"/>
    </location>
</feature>
<dbReference type="EMBL" id="FLUV01000591">
    <property type="protein sequence ID" value="SBW19546.1"/>
    <property type="molecule type" value="Genomic_DNA"/>
</dbReference>
<feature type="region of interest" description="Disordered" evidence="1">
    <location>
        <begin position="142"/>
        <end position="199"/>
    </location>
</feature>
<feature type="transmembrane region" description="Helical" evidence="2">
    <location>
        <begin position="119"/>
        <end position="139"/>
    </location>
</feature>
<feature type="region of interest" description="Disordered" evidence="1">
    <location>
        <begin position="219"/>
        <end position="299"/>
    </location>
</feature>
<dbReference type="Proteomes" id="UP000199013">
    <property type="component" value="Unassembled WGS sequence"/>
</dbReference>
<proteinExistence type="predicted"/>
<sequence>MSGQAQGTGRWEQAAVTVLPIVLGGGVFAVAFVHVHDVAEWAGQPGWAAWLIAMTGEAMAIAALAAIASRRRVEASVGWAVFVLVCAVLFSGACNLAAVTNRPGPNAPENAGPIVGEPGPWVGLMAVWPVVAFGLVAGLKATKPPHRDTETASTTSTTPTHIPDGEPVAVKTAGTAPPAGHTPSRAPDITPTRPPAPPARELFEQLDAGAPLAASWARVGEDSDDEQDGGHMAGHIAPGDGQSALARAAASTPTDPPAPLPLLTSDRGGETGASGQTPPTFTGQPAIIPPPPVPPAAAVPAPRVEAVQFRAPFAALDPPAAENGAAPGEPDVSDLLPDSRKVRDALTENGTPLNRRTLHAGLKERGHKAGTRKLDALLQILREPAAAR</sequence>
<accession>A0A1C3NVK8</accession>
<gene>
    <name evidence="3" type="ORF">FDG2_1431</name>
</gene>
<protein>
    <recommendedName>
        <fullName evidence="5">DUF2637 domain-containing protein</fullName>
    </recommendedName>
</protein>
<keyword evidence="2" id="KW-1133">Transmembrane helix</keyword>
<keyword evidence="2" id="KW-0812">Transmembrane</keyword>
<evidence type="ECO:0000313" key="3">
    <source>
        <dbReference type="EMBL" id="SBW19546.1"/>
    </source>
</evidence>
<reference evidence="4" key="1">
    <citation type="submission" date="2016-02" db="EMBL/GenBank/DDBJ databases">
        <authorList>
            <person name="Wibberg D."/>
        </authorList>
    </citation>
    <scope>NUCLEOTIDE SEQUENCE [LARGE SCALE GENOMIC DNA]</scope>
</reference>
<dbReference type="InterPro" id="IPR021235">
    <property type="entry name" value="DUF2637"/>
</dbReference>
<feature type="transmembrane region" description="Helical" evidence="2">
    <location>
        <begin position="14"/>
        <end position="35"/>
    </location>
</feature>
<dbReference type="AlphaFoldDB" id="A0A1C3NVK8"/>
<feature type="compositionally biased region" description="Low complexity" evidence="1">
    <location>
        <begin position="318"/>
        <end position="330"/>
    </location>
</feature>
<feature type="compositionally biased region" description="Basic and acidic residues" evidence="1">
    <location>
        <begin position="337"/>
        <end position="346"/>
    </location>
</feature>
<feature type="transmembrane region" description="Helical" evidence="2">
    <location>
        <begin position="79"/>
        <end position="99"/>
    </location>
</feature>
<evidence type="ECO:0000313" key="4">
    <source>
        <dbReference type="Proteomes" id="UP000199013"/>
    </source>
</evidence>
<feature type="transmembrane region" description="Helical" evidence="2">
    <location>
        <begin position="47"/>
        <end position="67"/>
    </location>
</feature>
<feature type="compositionally biased region" description="Low complexity" evidence="1">
    <location>
        <begin position="151"/>
        <end position="160"/>
    </location>
</feature>
<organism evidence="3 4">
    <name type="scientific">Candidatus Protofrankia californiensis</name>
    <dbReference type="NCBI Taxonomy" id="1839754"/>
    <lineage>
        <taxon>Bacteria</taxon>
        <taxon>Bacillati</taxon>
        <taxon>Actinomycetota</taxon>
        <taxon>Actinomycetes</taxon>
        <taxon>Frankiales</taxon>
        <taxon>Frankiaceae</taxon>
        <taxon>Protofrankia</taxon>
    </lineage>
</organism>
<feature type="compositionally biased region" description="Pro residues" evidence="1">
    <location>
        <begin position="287"/>
        <end position="297"/>
    </location>
</feature>
<keyword evidence="4" id="KW-1185">Reference proteome</keyword>